<accession>A0A221UVT7</accession>
<name>A0A221UVT7_9FLAO</name>
<dbReference type="KEGG" id="aalg:AREALGSMS7_01740"/>
<dbReference type="AlphaFoldDB" id="A0A221UVT7"/>
<dbReference type="PROSITE" id="PS50902">
    <property type="entry name" value="FLAVODOXIN_LIKE"/>
    <property type="match status" value="1"/>
</dbReference>
<sequence length="203" mass="22688">MKIFAVLFLLISNCSSSQSLKVDDTSAIVPHSQKTLILYLSRTKNTKALAEIIHNELGGDLVALELVNPYPEDYDAIVKQVAQENETGFLPPLKTKVDISKYDTIFLGFPTWGMQLPPPLKSFLNDYDFTGKTVIPFNTNAGYGEGSSIKTIRKLGPNITILEVFSIKGGIERDGIYLTIKDSREREVKSEVRQWLKKIGVIH</sequence>
<dbReference type="SUPFAM" id="SSF52218">
    <property type="entry name" value="Flavoproteins"/>
    <property type="match status" value="1"/>
</dbReference>
<proteinExistence type="predicted"/>
<dbReference type="EMBL" id="CP022515">
    <property type="protein sequence ID" value="ASO05206.1"/>
    <property type="molecule type" value="Genomic_DNA"/>
</dbReference>
<dbReference type="GO" id="GO:0010181">
    <property type="term" value="F:FMN binding"/>
    <property type="evidence" value="ECO:0007669"/>
    <property type="project" value="InterPro"/>
</dbReference>
<dbReference type="InterPro" id="IPR029039">
    <property type="entry name" value="Flavoprotein-like_sf"/>
</dbReference>
<protein>
    <submittedName>
        <fullName evidence="2">Flavodoxin</fullName>
    </submittedName>
</protein>
<evidence type="ECO:0000313" key="2">
    <source>
        <dbReference type="EMBL" id="ASO05206.1"/>
    </source>
</evidence>
<dbReference type="PANTHER" id="PTHR39201:SF1">
    <property type="entry name" value="FLAVODOXIN-LIKE DOMAIN-CONTAINING PROTEIN"/>
    <property type="match status" value="1"/>
</dbReference>
<evidence type="ECO:0000313" key="3">
    <source>
        <dbReference type="Proteomes" id="UP000204551"/>
    </source>
</evidence>
<dbReference type="RefSeq" id="WP_093978015.1">
    <property type="nucleotide sequence ID" value="NZ_CP022515.1"/>
</dbReference>
<dbReference type="Proteomes" id="UP000204551">
    <property type="component" value="Chromosome"/>
</dbReference>
<dbReference type="Pfam" id="PF12682">
    <property type="entry name" value="Flavodoxin_4"/>
    <property type="match status" value="1"/>
</dbReference>
<evidence type="ECO:0000259" key="1">
    <source>
        <dbReference type="PROSITE" id="PS50902"/>
    </source>
</evidence>
<organism evidence="2 3">
    <name type="scientific">Arenibacter algicola</name>
    <dbReference type="NCBI Taxonomy" id="616991"/>
    <lineage>
        <taxon>Bacteria</taxon>
        <taxon>Pseudomonadati</taxon>
        <taxon>Bacteroidota</taxon>
        <taxon>Flavobacteriia</taxon>
        <taxon>Flavobacteriales</taxon>
        <taxon>Flavobacteriaceae</taxon>
        <taxon>Arenibacter</taxon>
    </lineage>
</organism>
<feature type="domain" description="Flavodoxin-like" evidence="1">
    <location>
        <begin position="35"/>
        <end position="200"/>
    </location>
</feature>
<dbReference type="InterPro" id="IPR008254">
    <property type="entry name" value="Flavodoxin/NO_synth"/>
</dbReference>
<dbReference type="PANTHER" id="PTHR39201">
    <property type="entry name" value="EXPORTED PROTEIN-RELATED"/>
    <property type="match status" value="1"/>
</dbReference>
<gene>
    <name evidence="2" type="ORF">AREALGSMS7_01740</name>
</gene>
<dbReference type="Gene3D" id="3.40.50.360">
    <property type="match status" value="1"/>
</dbReference>
<reference evidence="2 3" key="1">
    <citation type="submission" date="2017-07" db="EMBL/GenBank/DDBJ databases">
        <title>Genome Sequence of Arenibacter algicola Strain SMS7 Isolated from a culture of the Diatom Skeletonema marinoi.</title>
        <authorList>
            <person name="Topel M."/>
            <person name="Pinder M.I.M."/>
            <person name="Johansson O.N."/>
            <person name="Kourtchenko O."/>
            <person name="Godhe A."/>
            <person name="Clarke A.K."/>
        </authorList>
    </citation>
    <scope>NUCLEOTIDE SEQUENCE [LARGE SCALE GENOMIC DNA]</scope>
    <source>
        <strain evidence="2 3">SMS7</strain>
    </source>
</reference>